<dbReference type="Pfam" id="PF10326">
    <property type="entry name" value="7TM_GPCR_Str"/>
    <property type="match status" value="1"/>
</dbReference>
<comment type="caution">
    <text evidence="2">The sequence shown here is derived from an EMBL/GenBank/DDBJ whole genome shotgun (WGS) entry which is preliminary data.</text>
</comment>
<protein>
    <recommendedName>
        <fullName evidence="4">G protein-coupled receptor</fullName>
    </recommendedName>
</protein>
<dbReference type="AlphaFoldDB" id="A0AAV5TGY7"/>
<reference evidence="2" key="1">
    <citation type="submission" date="2023-10" db="EMBL/GenBank/DDBJ databases">
        <title>Genome assembly of Pristionchus species.</title>
        <authorList>
            <person name="Yoshida K."/>
            <person name="Sommer R.J."/>
        </authorList>
    </citation>
    <scope>NUCLEOTIDE SEQUENCE</scope>
    <source>
        <strain evidence="2">RS0144</strain>
    </source>
</reference>
<accession>A0AAV5TGY7</accession>
<keyword evidence="3" id="KW-1185">Reference proteome</keyword>
<name>A0AAV5TGY7_9BILA</name>
<evidence type="ECO:0000256" key="1">
    <source>
        <dbReference type="SAM" id="Phobius"/>
    </source>
</evidence>
<dbReference type="SUPFAM" id="SSF81321">
    <property type="entry name" value="Family A G protein-coupled receptor-like"/>
    <property type="match status" value="1"/>
</dbReference>
<proteinExistence type="predicted"/>
<evidence type="ECO:0000313" key="3">
    <source>
        <dbReference type="Proteomes" id="UP001432027"/>
    </source>
</evidence>
<dbReference type="PANTHER" id="PTHR45907">
    <property type="entry name" value="SERPENTINE RECEPTOR, CLASS J"/>
    <property type="match status" value="1"/>
</dbReference>
<feature type="transmembrane region" description="Helical" evidence="1">
    <location>
        <begin position="101"/>
        <end position="126"/>
    </location>
</feature>
<feature type="transmembrane region" description="Helical" evidence="1">
    <location>
        <begin position="146"/>
        <end position="165"/>
    </location>
</feature>
<dbReference type="EMBL" id="BTSX01000004">
    <property type="protein sequence ID" value="GMS93231.1"/>
    <property type="molecule type" value="Genomic_DNA"/>
</dbReference>
<evidence type="ECO:0008006" key="4">
    <source>
        <dbReference type="Google" id="ProtNLM"/>
    </source>
</evidence>
<sequence length="234" mass="26059">LQATVTSGSALGIFSQVFPGNKYIISVSGACFAIPMTLMDINFLHRYWAVWRFCSSLAIAGNTAGNALLEQSISDLDGIHVDDGWLVLHFWDESGLNIRNLIILLCVSSLTIGSIIVAGILCFLTLHHLKHAKTYSSSYKLLQFKILRALFAQSAIPVIFVYIPYGVGLSLPLYFQSEPAARLDRWFTTISSFPAFDAIVIISLMKDYREGLRAIFCKKYRSESSVSKWTTTQT</sequence>
<feature type="transmembrane region" description="Helical" evidence="1">
    <location>
        <begin position="23"/>
        <end position="43"/>
    </location>
</feature>
<feature type="non-terminal residue" evidence="2">
    <location>
        <position position="1"/>
    </location>
</feature>
<dbReference type="Proteomes" id="UP001432027">
    <property type="component" value="Unassembled WGS sequence"/>
</dbReference>
<keyword evidence="1" id="KW-1133">Transmembrane helix</keyword>
<evidence type="ECO:0000313" key="2">
    <source>
        <dbReference type="EMBL" id="GMS93231.1"/>
    </source>
</evidence>
<dbReference type="InterPro" id="IPR019428">
    <property type="entry name" value="7TM_GPCR_serpentine_rcpt_Str"/>
</dbReference>
<gene>
    <name evidence="2" type="ORF">PENTCL1PPCAC_15406</name>
</gene>
<dbReference type="InterPro" id="IPR019423">
    <property type="entry name" value="7TM_GPCR_serpentine_rcpt_Srj"/>
</dbReference>
<organism evidence="2 3">
    <name type="scientific">Pristionchus entomophagus</name>
    <dbReference type="NCBI Taxonomy" id="358040"/>
    <lineage>
        <taxon>Eukaryota</taxon>
        <taxon>Metazoa</taxon>
        <taxon>Ecdysozoa</taxon>
        <taxon>Nematoda</taxon>
        <taxon>Chromadorea</taxon>
        <taxon>Rhabditida</taxon>
        <taxon>Rhabditina</taxon>
        <taxon>Diplogasteromorpha</taxon>
        <taxon>Diplogasteroidea</taxon>
        <taxon>Neodiplogasteridae</taxon>
        <taxon>Pristionchus</taxon>
    </lineage>
</organism>
<dbReference type="PANTHER" id="PTHR45907:SF16">
    <property type="entry name" value="SERPENTINE RECEPTOR, CLASS J"/>
    <property type="match status" value="1"/>
</dbReference>
<feature type="non-terminal residue" evidence="2">
    <location>
        <position position="234"/>
    </location>
</feature>
<keyword evidence="1" id="KW-0472">Membrane</keyword>
<feature type="transmembrane region" description="Helical" evidence="1">
    <location>
        <begin position="185"/>
        <end position="205"/>
    </location>
</feature>
<keyword evidence="1" id="KW-0812">Transmembrane</keyword>